<feature type="region of interest" description="Disordered" evidence="8">
    <location>
        <begin position="299"/>
        <end position="319"/>
    </location>
</feature>
<feature type="transmembrane region" description="Helical" evidence="9">
    <location>
        <begin position="213"/>
        <end position="230"/>
    </location>
</feature>
<feature type="compositionally biased region" description="Polar residues" evidence="8">
    <location>
        <begin position="57"/>
        <end position="71"/>
    </location>
</feature>
<feature type="compositionally biased region" description="Low complexity" evidence="8">
    <location>
        <begin position="38"/>
        <end position="56"/>
    </location>
</feature>
<keyword evidence="5 9" id="KW-1133">Transmembrane helix</keyword>
<evidence type="ECO:0000256" key="8">
    <source>
        <dbReference type="SAM" id="MobiDB-lite"/>
    </source>
</evidence>
<keyword evidence="6 9" id="KW-0472">Membrane</keyword>
<feature type="compositionally biased region" description="Basic and acidic residues" evidence="8">
    <location>
        <begin position="305"/>
        <end position="319"/>
    </location>
</feature>
<feature type="transmembrane region" description="Helical" evidence="9">
    <location>
        <begin position="242"/>
        <end position="260"/>
    </location>
</feature>
<evidence type="ECO:0000256" key="1">
    <source>
        <dbReference type="ARBA" id="ARBA00004141"/>
    </source>
</evidence>
<reference evidence="10 11" key="1">
    <citation type="submission" date="2024-08" db="EMBL/GenBank/DDBJ databases">
        <authorList>
            <person name="Cucini C."/>
            <person name="Frati F."/>
        </authorList>
    </citation>
    <scope>NUCLEOTIDE SEQUENCE [LARGE SCALE GENOMIC DNA]</scope>
</reference>
<comment type="caution">
    <text evidence="10">The sequence shown here is derived from an EMBL/GenBank/DDBJ whole genome shotgun (WGS) entry which is preliminary data.</text>
</comment>
<dbReference type="EMBL" id="CAXLJM020000015">
    <property type="protein sequence ID" value="CAL8081450.1"/>
    <property type="molecule type" value="Genomic_DNA"/>
</dbReference>
<keyword evidence="11" id="KW-1185">Reference proteome</keyword>
<dbReference type="Proteomes" id="UP001642540">
    <property type="component" value="Unassembled WGS sequence"/>
</dbReference>
<feature type="compositionally biased region" description="Polar residues" evidence="8">
    <location>
        <begin position="7"/>
        <end position="18"/>
    </location>
</feature>
<sequence length="319" mass="34877">MIEASVEVSSNIMESKNISDSSSSSTNVDDDGRDKVATTTTTTSHSSSGSTEARTSLPSLETPCSSSSAQDHPSPLAEDQISSASSTTAALIASKQRLLQKENLRRVMNPPKLERKHSSGDLHSRLKTRKILGVGETDNGDIHRSKISQVLGHNEHLYVKFPRGVWNWQAFLSALLLVQALLILFFPRQACQLKLLGIQQQEEKEGLMMASKYYAVSLLALSFILWRFMFIRDKGVARTVQLAALIHFSSLCAIDLVSAASTEISHLFDTTLLTVIGVRLGTVLICSIYLSRIGTATSGLRKSPSHKDLGECMRKDGSK</sequence>
<evidence type="ECO:0000256" key="6">
    <source>
        <dbReference type="ARBA" id="ARBA00023136"/>
    </source>
</evidence>
<feature type="transmembrane region" description="Helical" evidence="9">
    <location>
        <begin position="272"/>
        <end position="291"/>
    </location>
</feature>
<evidence type="ECO:0000313" key="10">
    <source>
        <dbReference type="EMBL" id="CAL8081450.1"/>
    </source>
</evidence>
<evidence type="ECO:0000256" key="7">
    <source>
        <dbReference type="ARBA" id="ARBA00032100"/>
    </source>
</evidence>
<organism evidence="10 11">
    <name type="scientific">Orchesella dallaii</name>
    <dbReference type="NCBI Taxonomy" id="48710"/>
    <lineage>
        <taxon>Eukaryota</taxon>
        <taxon>Metazoa</taxon>
        <taxon>Ecdysozoa</taxon>
        <taxon>Arthropoda</taxon>
        <taxon>Hexapoda</taxon>
        <taxon>Collembola</taxon>
        <taxon>Entomobryomorpha</taxon>
        <taxon>Entomobryoidea</taxon>
        <taxon>Orchesellidae</taxon>
        <taxon>Orchesellinae</taxon>
        <taxon>Orchesella</taxon>
    </lineage>
</organism>
<accession>A0ABP1PXD4</accession>
<evidence type="ECO:0000256" key="2">
    <source>
        <dbReference type="ARBA" id="ARBA00019449"/>
    </source>
</evidence>
<dbReference type="PANTHER" id="PTHR31584">
    <property type="entry name" value="TUMOR PROTEIN P53-INDUCIBLE PROTEIN 11"/>
    <property type="match status" value="1"/>
</dbReference>
<evidence type="ECO:0000256" key="5">
    <source>
        <dbReference type="ARBA" id="ARBA00022989"/>
    </source>
</evidence>
<proteinExistence type="predicted"/>
<evidence type="ECO:0000313" key="11">
    <source>
        <dbReference type="Proteomes" id="UP001642540"/>
    </source>
</evidence>
<protein>
    <recommendedName>
        <fullName evidence="2">Tumor protein p53-inducible protein 11</fullName>
    </recommendedName>
    <alternativeName>
        <fullName evidence="7">p53-induced gene 11 protein</fullName>
    </alternativeName>
</protein>
<keyword evidence="4 9" id="KW-0812">Transmembrane</keyword>
<gene>
    <name evidence="10" type="ORF">ODALV1_LOCUS4916</name>
</gene>
<dbReference type="InterPro" id="IPR028266">
    <property type="entry name" value="TP53I11"/>
</dbReference>
<comment type="subcellular location">
    <subcellularLocation>
        <location evidence="1">Membrane</location>
        <topology evidence="1">Multi-pass membrane protein</topology>
    </subcellularLocation>
</comment>
<evidence type="ECO:0000256" key="3">
    <source>
        <dbReference type="ARBA" id="ARBA00022553"/>
    </source>
</evidence>
<evidence type="ECO:0000256" key="4">
    <source>
        <dbReference type="ARBA" id="ARBA00022692"/>
    </source>
</evidence>
<dbReference type="PANTHER" id="PTHR31584:SF1">
    <property type="entry name" value="TUMOR PROTEIN P53-INDUCIBLE PROTEIN 11"/>
    <property type="match status" value="1"/>
</dbReference>
<feature type="region of interest" description="Disordered" evidence="8">
    <location>
        <begin position="1"/>
        <end position="83"/>
    </location>
</feature>
<evidence type="ECO:0000256" key="9">
    <source>
        <dbReference type="SAM" id="Phobius"/>
    </source>
</evidence>
<feature type="region of interest" description="Disordered" evidence="8">
    <location>
        <begin position="101"/>
        <end position="120"/>
    </location>
</feature>
<feature type="transmembrane region" description="Helical" evidence="9">
    <location>
        <begin position="165"/>
        <end position="186"/>
    </location>
</feature>
<name>A0ABP1PXD4_9HEXA</name>
<dbReference type="Pfam" id="PF14936">
    <property type="entry name" value="p53-inducible11"/>
    <property type="match status" value="1"/>
</dbReference>
<keyword evidence="3" id="KW-0597">Phosphoprotein</keyword>